<accession>A0A286UTK2</accession>
<name>A0A286UTK2_9AGAM</name>
<evidence type="ECO:0000256" key="1">
    <source>
        <dbReference type="SAM" id="MobiDB-lite"/>
    </source>
</evidence>
<dbReference type="InParanoid" id="A0A286UTK2"/>
<feature type="region of interest" description="Disordered" evidence="1">
    <location>
        <begin position="1"/>
        <end position="28"/>
    </location>
</feature>
<evidence type="ECO:0000313" key="2">
    <source>
        <dbReference type="EMBL" id="PAV22795.1"/>
    </source>
</evidence>
<comment type="caution">
    <text evidence="2">The sequence shown here is derived from an EMBL/GenBank/DDBJ whole genome shotgun (WGS) entry which is preliminary data.</text>
</comment>
<dbReference type="EMBL" id="NBII01000002">
    <property type="protein sequence ID" value="PAV22795.1"/>
    <property type="molecule type" value="Genomic_DNA"/>
</dbReference>
<dbReference type="Proteomes" id="UP000217199">
    <property type="component" value="Unassembled WGS sequence"/>
</dbReference>
<proteinExistence type="predicted"/>
<protein>
    <submittedName>
        <fullName evidence="2">Uncharacterized protein</fullName>
    </submittedName>
</protein>
<keyword evidence="3" id="KW-1185">Reference proteome</keyword>
<feature type="compositionally biased region" description="Basic and acidic residues" evidence="1">
    <location>
        <begin position="186"/>
        <end position="198"/>
    </location>
</feature>
<dbReference type="AlphaFoldDB" id="A0A286UTK2"/>
<gene>
    <name evidence="2" type="ORF">PNOK_0275200</name>
</gene>
<organism evidence="2 3">
    <name type="scientific">Pyrrhoderma noxium</name>
    <dbReference type="NCBI Taxonomy" id="2282107"/>
    <lineage>
        <taxon>Eukaryota</taxon>
        <taxon>Fungi</taxon>
        <taxon>Dikarya</taxon>
        <taxon>Basidiomycota</taxon>
        <taxon>Agaricomycotina</taxon>
        <taxon>Agaricomycetes</taxon>
        <taxon>Hymenochaetales</taxon>
        <taxon>Hymenochaetaceae</taxon>
        <taxon>Pyrrhoderma</taxon>
    </lineage>
</organism>
<feature type="region of interest" description="Disordered" evidence="1">
    <location>
        <begin position="129"/>
        <end position="209"/>
    </location>
</feature>
<reference evidence="2 3" key="1">
    <citation type="journal article" date="2017" name="Mol. Ecol.">
        <title>Comparative and population genomic landscape of Phellinus noxius: A hypervariable fungus causing root rot in trees.</title>
        <authorList>
            <person name="Chung C.L."/>
            <person name="Lee T.J."/>
            <person name="Akiba M."/>
            <person name="Lee H.H."/>
            <person name="Kuo T.H."/>
            <person name="Liu D."/>
            <person name="Ke H.M."/>
            <person name="Yokoi T."/>
            <person name="Roa M.B."/>
            <person name="Lu M.J."/>
            <person name="Chang Y.Y."/>
            <person name="Ann P.J."/>
            <person name="Tsai J.N."/>
            <person name="Chen C.Y."/>
            <person name="Tzean S.S."/>
            <person name="Ota Y."/>
            <person name="Hattori T."/>
            <person name="Sahashi N."/>
            <person name="Liou R.F."/>
            <person name="Kikuchi T."/>
            <person name="Tsai I.J."/>
        </authorList>
    </citation>
    <scope>NUCLEOTIDE SEQUENCE [LARGE SCALE GENOMIC DNA]</scope>
    <source>
        <strain evidence="2 3">FFPRI411160</strain>
    </source>
</reference>
<evidence type="ECO:0000313" key="3">
    <source>
        <dbReference type="Proteomes" id="UP000217199"/>
    </source>
</evidence>
<sequence>MSLESILDKSPSIKARPRDDESIPSTRGISTYEQHSAYKRICPWSLLSGRFTRSASSSSQKRAQKVKIREEDWDLSAAIDMQILGKTTCICLPGVINPKKCAQTILQSKLLTPALLGVAVKSAGKSADGQEQIKTRILRSDRKKNSPNTDLDGIDAGSVKPLPASIEPSELGSRDGGDSARISKGKGKEMEDTDDIQHSRSTGTTRRSTRIFLHGESPSYITYTTDLEFEVDEKMAGCLKNIQQIDQN</sequence>
<feature type="compositionally biased region" description="Basic and acidic residues" evidence="1">
    <location>
        <begin position="131"/>
        <end position="144"/>
    </location>
</feature>